<protein>
    <submittedName>
        <fullName evidence="1">Uncharacterized protein</fullName>
    </submittedName>
</protein>
<sequence>MRILSCYFYILQNVSHISYQFCFYIMVPREMRERVTAGKDKREEGNHKTENVTKCRERRCVTLCFCKCLGI</sequence>
<proteinExistence type="predicted"/>
<accession>A0A0E9VBK5</accession>
<dbReference type="EMBL" id="GBXM01033979">
    <property type="protein sequence ID" value="JAH74598.1"/>
    <property type="molecule type" value="Transcribed_RNA"/>
</dbReference>
<reference evidence="1" key="2">
    <citation type="journal article" date="2015" name="Fish Shellfish Immunol.">
        <title>Early steps in the European eel (Anguilla anguilla)-Vibrio vulnificus interaction in the gills: Role of the RtxA13 toxin.</title>
        <authorList>
            <person name="Callol A."/>
            <person name="Pajuelo D."/>
            <person name="Ebbesson L."/>
            <person name="Teles M."/>
            <person name="MacKenzie S."/>
            <person name="Amaro C."/>
        </authorList>
    </citation>
    <scope>NUCLEOTIDE SEQUENCE</scope>
</reference>
<evidence type="ECO:0000313" key="1">
    <source>
        <dbReference type="EMBL" id="JAH74598.1"/>
    </source>
</evidence>
<dbReference type="AlphaFoldDB" id="A0A0E9VBK5"/>
<name>A0A0E9VBK5_ANGAN</name>
<reference evidence="1" key="1">
    <citation type="submission" date="2014-11" db="EMBL/GenBank/DDBJ databases">
        <authorList>
            <person name="Amaro Gonzalez C."/>
        </authorList>
    </citation>
    <scope>NUCLEOTIDE SEQUENCE</scope>
</reference>
<organism evidence="1">
    <name type="scientific">Anguilla anguilla</name>
    <name type="common">European freshwater eel</name>
    <name type="synonym">Muraena anguilla</name>
    <dbReference type="NCBI Taxonomy" id="7936"/>
    <lineage>
        <taxon>Eukaryota</taxon>
        <taxon>Metazoa</taxon>
        <taxon>Chordata</taxon>
        <taxon>Craniata</taxon>
        <taxon>Vertebrata</taxon>
        <taxon>Euteleostomi</taxon>
        <taxon>Actinopterygii</taxon>
        <taxon>Neopterygii</taxon>
        <taxon>Teleostei</taxon>
        <taxon>Anguilliformes</taxon>
        <taxon>Anguillidae</taxon>
        <taxon>Anguilla</taxon>
    </lineage>
</organism>